<proteinExistence type="inferred from homology"/>
<keyword evidence="2" id="KW-0479">Metal-binding</keyword>
<dbReference type="PANTHER" id="PTHR30004">
    <property type="entry name" value="4-HYDROXYTHREONINE-4-PHOSPHATE DEHYDROGENASE"/>
    <property type="match status" value="1"/>
</dbReference>
<keyword evidence="6" id="KW-0560">Oxidoreductase</keyword>
<evidence type="ECO:0008006" key="11">
    <source>
        <dbReference type="Google" id="ProtNLM"/>
    </source>
</evidence>
<name>A0A381UD14_9ZZZZ</name>
<dbReference type="Pfam" id="PF04166">
    <property type="entry name" value="PdxA"/>
    <property type="match status" value="1"/>
</dbReference>
<gene>
    <name evidence="10" type="ORF">METZ01_LOCUS78698</name>
</gene>
<keyword evidence="5" id="KW-0521">NADP</keyword>
<evidence type="ECO:0000256" key="9">
    <source>
        <dbReference type="ARBA" id="ARBA00023285"/>
    </source>
</evidence>
<protein>
    <recommendedName>
        <fullName evidence="11">4-hydroxythreonine-4-phosphate dehydrogenase</fullName>
    </recommendedName>
</protein>
<dbReference type="GO" id="GO:0046872">
    <property type="term" value="F:metal ion binding"/>
    <property type="evidence" value="ECO:0007669"/>
    <property type="project" value="UniProtKB-KW"/>
</dbReference>
<dbReference type="HAMAP" id="MF_00536">
    <property type="entry name" value="PdxA"/>
    <property type="match status" value="1"/>
</dbReference>
<dbReference type="InterPro" id="IPR037510">
    <property type="entry name" value="PdxA"/>
</dbReference>
<evidence type="ECO:0000256" key="1">
    <source>
        <dbReference type="ARBA" id="ARBA00022490"/>
    </source>
</evidence>
<evidence type="ECO:0000256" key="8">
    <source>
        <dbReference type="ARBA" id="ARBA00023096"/>
    </source>
</evidence>
<feature type="non-terminal residue" evidence="10">
    <location>
        <position position="1"/>
    </location>
</feature>
<dbReference type="InterPro" id="IPR005255">
    <property type="entry name" value="PdxA_fam"/>
</dbReference>
<organism evidence="10">
    <name type="scientific">marine metagenome</name>
    <dbReference type="NCBI Taxonomy" id="408172"/>
    <lineage>
        <taxon>unclassified sequences</taxon>
        <taxon>metagenomes</taxon>
        <taxon>ecological metagenomes</taxon>
    </lineage>
</organism>
<dbReference type="GO" id="GO:0051287">
    <property type="term" value="F:NAD binding"/>
    <property type="evidence" value="ECO:0007669"/>
    <property type="project" value="InterPro"/>
</dbReference>
<evidence type="ECO:0000256" key="4">
    <source>
        <dbReference type="ARBA" id="ARBA00022842"/>
    </source>
</evidence>
<evidence type="ECO:0000256" key="2">
    <source>
        <dbReference type="ARBA" id="ARBA00022723"/>
    </source>
</evidence>
<dbReference type="GO" id="GO:0008615">
    <property type="term" value="P:pyridoxine biosynthetic process"/>
    <property type="evidence" value="ECO:0007669"/>
    <property type="project" value="UniProtKB-KW"/>
</dbReference>
<dbReference type="PANTHER" id="PTHR30004:SF5">
    <property type="entry name" value="4-HYDROXYTHREONINE-4-PHOSPHATE DEHYDROGENASE"/>
    <property type="match status" value="1"/>
</dbReference>
<evidence type="ECO:0000256" key="5">
    <source>
        <dbReference type="ARBA" id="ARBA00022857"/>
    </source>
</evidence>
<keyword evidence="1" id="KW-0963">Cytoplasm</keyword>
<dbReference type="EMBL" id="UINC01006159">
    <property type="protein sequence ID" value="SVA25844.1"/>
    <property type="molecule type" value="Genomic_DNA"/>
</dbReference>
<keyword evidence="7" id="KW-0520">NAD</keyword>
<keyword evidence="3" id="KW-0862">Zinc</keyword>
<dbReference type="SUPFAM" id="SSF53659">
    <property type="entry name" value="Isocitrate/Isopropylmalate dehydrogenase-like"/>
    <property type="match status" value="1"/>
</dbReference>
<sequence>VLTTGEPAGIGPDLVVQLLQQPLPGSFCVVTDPTLLLERARAIGLDLEEVEGGVAGPGGHLGVVPVLLRAPCSPGRLDTANAGHVLEMLTHAVEGCLAGRYTAMVTGPVQKSLINDAGHVFTGHTEFIAERCGIEQPVMMLATDAMRVALVTCHLPLAEVAVSITQETLAAVLRIVAHDMSRWFGFNAPVLGVCGLNPHAGESGHLGTEEIEVIDPIISKLRSEGLELVGPLPADTAFTARQLADLDVVVAMYHDQGLPVIKHHGFGEVVNITLGLPIVRTSVDHGTALDLAGSGRAEVSSLRAAIRMAERMTRGT</sequence>
<dbReference type="NCBIfam" id="TIGR00557">
    <property type="entry name" value="pdxA"/>
    <property type="match status" value="1"/>
</dbReference>
<keyword evidence="8" id="KW-0664">Pyridoxine biosynthesis</keyword>
<dbReference type="Gene3D" id="3.40.718.10">
    <property type="entry name" value="Isopropylmalate Dehydrogenase"/>
    <property type="match status" value="1"/>
</dbReference>
<dbReference type="AlphaFoldDB" id="A0A381UD14"/>
<accession>A0A381UD14</accession>
<evidence type="ECO:0000256" key="6">
    <source>
        <dbReference type="ARBA" id="ARBA00023002"/>
    </source>
</evidence>
<keyword evidence="4" id="KW-0460">Magnesium</keyword>
<evidence type="ECO:0000313" key="10">
    <source>
        <dbReference type="EMBL" id="SVA25844.1"/>
    </source>
</evidence>
<dbReference type="GO" id="GO:0050570">
    <property type="term" value="F:4-hydroxythreonine-4-phosphate dehydrogenase activity"/>
    <property type="evidence" value="ECO:0007669"/>
    <property type="project" value="InterPro"/>
</dbReference>
<keyword evidence="9" id="KW-0170">Cobalt</keyword>
<reference evidence="10" key="1">
    <citation type="submission" date="2018-05" db="EMBL/GenBank/DDBJ databases">
        <authorList>
            <person name="Lanie J.A."/>
            <person name="Ng W.-L."/>
            <person name="Kazmierczak K.M."/>
            <person name="Andrzejewski T.M."/>
            <person name="Davidsen T.M."/>
            <person name="Wayne K.J."/>
            <person name="Tettelin H."/>
            <person name="Glass J.I."/>
            <person name="Rusch D."/>
            <person name="Podicherti R."/>
            <person name="Tsui H.-C.T."/>
            <person name="Winkler M.E."/>
        </authorList>
    </citation>
    <scope>NUCLEOTIDE SEQUENCE</scope>
</reference>
<dbReference type="GO" id="GO:0042823">
    <property type="term" value="P:pyridoxal phosphate biosynthetic process"/>
    <property type="evidence" value="ECO:0007669"/>
    <property type="project" value="InterPro"/>
</dbReference>
<evidence type="ECO:0000256" key="3">
    <source>
        <dbReference type="ARBA" id="ARBA00022833"/>
    </source>
</evidence>
<evidence type="ECO:0000256" key="7">
    <source>
        <dbReference type="ARBA" id="ARBA00023027"/>
    </source>
</evidence>